<keyword evidence="2" id="KW-1185">Reference proteome</keyword>
<dbReference type="GO" id="GO:0007076">
    <property type="term" value="P:mitotic chromosome condensation"/>
    <property type="evidence" value="ECO:0007669"/>
    <property type="project" value="InterPro"/>
</dbReference>
<reference evidence="1 2" key="1">
    <citation type="submission" date="2014-04" db="EMBL/GenBank/DDBJ databases">
        <authorList>
            <consortium name="DOE Joint Genome Institute"/>
            <person name="Kuo A."/>
            <person name="Girlanda M."/>
            <person name="Perotto S."/>
            <person name="Kohler A."/>
            <person name="Nagy L.G."/>
            <person name="Floudas D."/>
            <person name="Copeland A."/>
            <person name="Barry K.W."/>
            <person name="Cichocki N."/>
            <person name="Veneault-Fourrey C."/>
            <person name="LaButti K."/>
            <person name="Lindquist E.A."/>
            <person name="Lipzen A."/>
            <person name="Lundell T."/>
            <person name="Morin E."/>
            <person name="Murat C."/>
            <person name="Sun H."/>
            <person name="Tunlid A."/>
            <person name="Henrissat B."/>
            <person name="Grigoriev I.V."/>
            <person name="Hibbett D.S."/>
            <person name="Martin F."/>
            <person name="Nordberg H.P."/>
            <person name="Cantor M.N."/>
            <person name="Hua S.X."/>
        </authorList>
    </citation>
    <scope>NUCLEOTIDE SEQUENCE [LARGE SCALE GENOMIC DNA]</scope>
    <source>
        <strain evidence="1 2">MUT 4182</strain>
    </source>
</reference>
<dbReference type="PANTHER" id="PTHR14418">
    <property type="entry name" value="CONDENSIN COMPLEX SUBUNIT 3-RELATED"/>
    <property type="match status" value="1"/>
</dbReference>
<dbReference type="OrthoDB" id="27187at2759"/>
<evidence type="ECO:0000313" key="1">
    <source>
        <dbReference type="EMBL" id="KIO17187.1"/>
    </source>
</evidence>
<dbReference type="GO" id="GO:0000796">
    <property type="term" value="C:condensin complex"/>
    <property type="evidence" value="ECO:0007669"/>
    <property type="project" value="InterPro"/>
</dbReference>
<dbReference type="GO" id="GO:0000793">
    <property type="term" value="C:condensed chromosome"/>
    <property type="evidence" value="ECO:0007669"/>
    <property type="project" value="TreeGrafter"/>
</dbReference>
<sequence>MVRKAKETTIDTEELPELIAPIFQQAQFSLANHRKNVVSLHKVHEQAAQITQSLGKGKGLQLTGEAAFNKAFISMVNRILPIKKGVSQADKSIKFVAAFVRYTSEKGESFDSLLKRRRRMGKPMRMKQPPPDLLLSWSNTFFEDFKPRTKTCDFECYNVLQK</sequence>
<dbReference type="Proteomes" id="UP000054248">
    <property type="component" value="Unassembled WGS sequence"/>
</dbReference>
<dbReference type="InterPro" id="IPR027165">
    <property type="entry name" value="CND3"/>
</dbReference>
<dbReference type="HOGENOM" id="CLU_1636663_0_0_1"/>
<accession>A0A0C3L6K5</accession>
<reference evidence="2" key="2">
    <citation type="submission" date="2015-01" db="EMBL/GenBank/DDBJ databases">
        <title>Evolutionary Origins and Diversification of the Mycorrhizal Mutualists.</title>
        <authorList>
            <consortium name="DOE Joint Genome Institute"/>
            <consortium name="Mycorrhizal Genomics Consortium"/>
            <person name="Kohler A."/>
            <person name="Kuo A."/>
            <person name="Nagy L.G."/>
            <person name="Floudas D."/>
            <person name="Copeland A."/>
            <person name="Barry K.W."/>
            <person name="Cichocki N."/>
            <person name="Veneault-Fourrey C."/>
            <person name="LaButti K."/>
            <person name="Lindquist E.A."/>
            <person name="Lipzen A."/>
            <person name="Lundell T."/>
            <person name="Morin E."/>
            <person name="Murat C."/>
            <person name="Riley R."/>
            <person name="Ohm R."/>
            <person name="Sun H."/>
            <person name="Tunlid A."/>
            <person name="Henrissat B."/>
            <person name="Grigoriev I.V."/>
            <person name="Hibbett D.S."/>
            <person name="Martin F."/>
        </authorList>
    </citation>
    <scope>NUCLEOTIDE SEQUENCE [LARGE SCALE GENOMIC DNA]</scope>
    <source>
        <strain evidence="2">MUT 4182</strain>
    </source>
</reference>
<evidence type="ECO:0000313" key="2">
    <source>
        <dbReference type="Proteomes" id="UP000054248"/>
    </source>
</evidence>
<dbReference type="PANTHER" id="PTHR14418:SF5">
    <property type="entry name" value="CONDENSIN COMPLEX SUBUNIT 3"/>
    <property type="match status" value="1"/>
</dbReference>
<dbReference type="AlphaFoldDB" id="A0A0C3L6K5"/>
<dbReference type="EMBL" id="KN823418">
    <property type="protein sequence ID" value="KIO17187.1"/>
    <property type="molecule type" value="Genomic_DNA"/>
</dbReference>
<name>A0A0C3L6K5_9AGAM</name>
<gene>
    <name evidence="1" type="ORF">M407DRAFT_33160</name>
</gene>
<organism evidence="1 2">
    <name type="scientific">Tulasnella calospora MUT 4182</name>
    <dbReference type="NCBI Taxonomy" id="1051891"/>
    <lineage>
        <taxon>Eukaryota</taxon>
        <taxon>Fungi</taxon>
        <taxon>Dikarya</taxon>
        <taxon>Basidiomycota</taxon>
        <taxon>Agaricomycotina</taxon>
        <taxon>Agaricomycetes</taxon>
        <taxon>Cantharellales</taxon>
        <taxon>Tulasnellaceae</taxon>
        <taxon>Tulasnella</taxon>
    </lineage>
</organism>
<proteinExistence type="predicted"/>
<protein>
    <submittedName>
        <fullName evidence="1">Uncharacterized protein</fullName>
    </submittedName>
</protein>
<dbReference type="STRING" id="1051891.A0A0C3L6K5"/>